<dbReference type="InterPro" id="IPR036397">
    <property type="entry name" value="RNaseH_sf"/>
</dbReference>
<organism evidence="2 3">
    <name type="scientific">Paramuricea clavata</name>
    <name type="common">Red gorgonian</name>
    <name type="synonym">Violescent sea-whip</name>
    <dbReference type="NCBI Taxonomy" id="317549"/>
    <lineage>
        <taxon>Eukaryota</taxon>
        <taxon>Metazoa</taxon>
        <taxon>Cnidaria</taxon>
        <taxon>Anthozoa</taxon>
        <taxon>Octocorallia</taxon>
        <taxon>Malacalcyonacea</taxon>
        <taxon>Plexauridae</taxon>
        <taxon>Paramuricea</taxon>
    </lineage>
</organism>
<sequence length="254" mass="29210">VLGNRSSRECQGENGDSEDEISIRKVRSSRCVHHKSNGRAENAVQAVKRLMKKAKKDNADVYLAVLDYRNTPTQGSESSPAQRLMSRRTKTLLPTTAKLLAPRVVENHHQEIVKGQERQAKYYNRGAKDLPRLKKEDKVRIQDHGQGLKKSPSVKATVKAEVGIRSYEVETQDGQVLRRNRSHLRKTTEDEDEVDETIQTEVHTDEDRESNQTEERQSKQAVDFQREQKVEIRTRSGRLVNRPAYLKDYVSFVF</sequence>
<dbReference type="InterPro" id="IPR050951">
    <property type="entry name" value="Retrovirus_Pol_polyprotein"/>
</dbReference>
<dbReference type="GO" id="GO:0003676">
    <property type="term" value="F:nucleic acid binding"/>
    <property type="evidence" value="ECO:0007669"/>
    <property type="project" value="InterPro"/>
</dbReference>
<dbReference type="Gene3D" id="3.30.420.10">
    <property type="entry name" value="Ribonuclease H-like superfamily/Ribonuclease H"/>
    <property type="match status" value="1"/>
</dbReference>
<dbReference type="PANTHER" id="PTHR37984">
    <property type="entry name" value="PROTEIN CBG26694"/>
    <property type="match status" value="1"/>
</dbReference>
<keyword evidence="3" id="KW-1185">Reference proteome</keyword>
<dbReference type="AlphaFoldDB" id="A0A7D9KBP7"/>
<reference evidence="2" key="1">
    <citation type="submission" date="2020-04" db="EMBL/GenBank/DDBJ databases">
        <authorList>
            <person name="Alioto T."/>
            <person name="Alioto T."/>
            <person name="Gomez Garrido J."/>
        </authorList>
    </citation>
    <scope>NUCLEOTIDE SEQUENCE</scope>
    <source>
        <strain evidence="2">A484AB</strain>
    </source>
</reference>
<dbReference type="Proteomes" id="UP001152795">
    <property type="component" value="Unassembled WGS sequence"/>
</dbReference>
<name>A0A7D9KBP7_PARCT</name>
<feature type="region of interest" description="Disordered" evidence="1">
    <location>
        <begin position="180"/>
        <end position="228"/>
    </location>
</feature>
<feature type="non-terminal residue" evidence="2">
    <location>
        <position position="1"/>
    </location>
</feature>
<dbReference type="PANTHER" id="PTHR37984:SF8">
    <property type="entry name" value="CCHC-TYPE DOMAIN-CONTAINING PROTEIN"/>
    <property type="match status" value="1"/>
</dbReference>
<protein>
    <submittedName>
        <fullName evidence="2">Uncharacterized protein</fullName>
    </submittedName>
</protein>
<dbReference type="EMBL" id="CACRXK020031872">
    <property type="protein sequence ID" value="CAB4043253.1"/>
    <property type="molecule type" value="Genomic_DNA"/>
</dbReference>
<feature type="compositionally biased region" description="Acidic residues" evidence="1">
    <location>
        <begin position="189"/>
        <end position="198"/>
    </location>
</feature>
<proteinExistence type="predicted"/>
<comment type="caution">
    <text evidence="2">The sequence shown here is derived from an EMBL/GenBank/DDBJ whole genome shotgun (WGS) entry which is preliminary data.</text>
</comment>
<feature type="region of interest" description="Disordered" evidence="1">
    <location>
        <begin position="1"/>
        <end position="21"/>
    </location>
</feature>
<evidence type="ECO:0000313" key="2">
    <source>
        <dbReference type="EMBL" id="CAB4043253.1"/>
    </source>
</evidence>
<feature type="compositionally biased region" description="Basic and acidic residues" evidence="1">
    <location>
        <begin position="202"/>
        <end position="228"/>
    </location>
</feature>
<dbReference type="OrthoDB" id="2286242at2759"/>
<feature type="compositionally biased region" description="Basic and acidic residues" evidence="1">
    <location>
        <begin position="1"/>
        <end position="11"/>
    </location>
</feature>
<evidence type="ECO:0000256" key="1">
    <source>
        <dbReference type="SAM" id="MobiDB-lite"/>
    </source>
</evidence>
<evidence type="ECO:0000313" key="3">
    <source>
        <dbReference type="Proteomes" id="UP001152795"/>
    </source>
</evidence>
<accession>A0A7D9KBP7</accession>
<gene>
    <name evidence="2" type="ORF">PACLA_8A027856</name>
</gene>